<feature type="region of interest" description="Head domain (RuvB-H)" evidence="9">
    <location>
        <begin position="240"/>
        <end position="316"/>
    </location>
</feature>
<dbReference type="SUPFAM" id="SSF46785">
    <property type="entry name" value="Winged helix' DNA-binding domain"/>
    <property type="match status" value="1"/>
</dbReference>
<dbReference type="Pfam" id="PF17864">
    <property type="entry name" value="AAA_lid_4"/>
    <property type="match status" value="1"/>
</dbReference>
<gene>
    <name evidence="9 11" type="primary">ruvB</name>
    <name evidence="11" type="ORF">FJO69_01620</name>
</gene>
<feature type="binding site" evidence="9">
    <location>
        <position position="203"/>
    </location>
    <ligand>
        <name>ATP</name>
        <dbReference type="ChEBI" id="CHEBI:30616"/>
    </ligand>
</feature>
<comment type="caution">
    <text evidence="11">The sequence shown here is derived from an EMBL/GenBank/DDBJ whole genome shotgun (WGS) entry which is preliminary data.</text>
</comment>
<feature type="binding site" evidence="9">
    <location>
        <position position="51"/>
    </location>
    <ligand>
        <name>ATP</name>
        <dbReference type="ChEBI" id="CHEBI:30616"/>
    </ligand>
</feature>
<sequence>MNQEFRVNTFDDFIGQEKLIKTLKIIIASAKEQTRPIDHLLFYGPPGLGKTSLAKIIANELNGSIVYVQGPMIEKKSDILTIFSSIKDNDIIFIDEIHSINKNVEELFYSALEDRVIDIALGVEGNKKIMRLNLKNFSLIGATTKLNLVSKPLKDRFGYIGKLLPYNSEEIKNIILNSAKRNNISITEEAANYIAIHSRQTPRIANNLLKRVNDFSIFNKQDKITVQIVKNSFKYLDVHMFGLYQPQIEYLKTLKNIFKEKFASLETISSITRDDKYTILNEIEPLLIVNNLIEKGPRGRRITKEGSKYLSDLDII</sequence>
<feature type="binding site" evidence="9">
    <location>
        <position position="51"/>
    </location>
    <ligand>
        <name>Mg(2+)</name>
        <dbReference type="ChEBI" id="CHEBI:18420"/>
    </ligand>
</feature>
<dbReference type="AlphaFoldDB" id="A0A501XA74"/>
<keyword evidence="12" id="KW-1185">Reference proteome</keyword>
<dbReference type="HAMAP" id="MF_00016">
    <property type="entry name" value="DNA_HJ_migration_RuvB"/>
    <property type="match status" value="1"/>
</dbReference>
<feature type="binding site" evidence="9">
    <location>
        <position position="156"/>
    </location>
    <ligand>
        <name>ATP</name>
        <dbReference type="ChEBI" id="CHEBI:30616"/>
    </ligand>
</feature>
<evidence type="ECO:0000259" key="10">
    <source>
        <dbReference type="SMART" id="SM00382"/>
    </source>
</evidence>
<dbReference type="SUPFAM" id="SSF52540">
    <property type="entry name" value="P-loop containing nucleoside triphosphate hydrolases"/>
    <property type="match status" value="1"/>
</dbReference>
<comment type="domain">
    <text evidence="9">Has 3 domains, the large (RuvB-L) and small ATPase (RuvB-S) domains and the C-terminal head (RuvB-H) domain. The head domain binds DNA, while the ATPase domains jointly bind ATP, ADP or are empty depending on the state of the subunit in the translocation cycle. During a single DNA translocation step the structure of each domain remains the same, but their relative positions change.</text>
</comment>
<keyword evidence="11" id="KW-0347">Helicase</keyword>
<feature type="region of interest" description="Small ATPAse domain (RuvB-S)" evidence="9">
    <location>
        <begin position="167"/>
        <end position="237"/>
    </location>
</feature>
<dbReference type="Gene3D" id="3.40.50.300">
    <property type="entry name" value="P-loop containing nucleotide triphosphate hydrolases"/>
    <property type="match status" value="1"/>
</dbReference>
<evidence type="ECO:0000313" key="11">
    <source>
        <dbReference type="EMBL" id="TPE57432.1"/>
    </source>
</evidence>
<feature type="binding site" evidence="9">
    <location>
        <position position="295"/>
    </location>
    <ligand>
        <name>DNA</name>
        <dbReference type="ChEBI" id="CHEBI:16991"/>
    </ligand>
</feature>
<keyword evidence="7 9" id="KW-0233">DNA recombination</keyword>
<dbReference type="NCBIfam" id="NF000868">
    <property type="entry name" value="PRK00080.1"/>
    <property type="match status" value="1"/>
</dbReference>
<keyword evidence="3 9" id="KW-0227">DNA damage</keyword>
<feature type="binding site" evidence="9">
    <location>
        <position position="52"/>
    </location>
    <ligand>
        <name>ATP</name>
        <dbReference type="ChEBI" id="CHEBI:30616"/>
    </ligand>
</feature>
<evidence type="ECO:0000256" key="8">
    <source>
        <dbReference type="ARBA" id="ARBA00023204"/>
    </source>
</evidence>
<dbReference type="GO" id="GO:0048476">
    <property type="term" value="C:Holliday junction resolvase complex"/>
    <property type="evidence" value="ECO:0007669"/>
    <property type="project" value="UniProtKB-UniRule"/>
</dbReference>
<dbReference type="CDD" id="cd00009">
    <property type="entry name" value="AAA"/>
    <property type="match status" value="1"/>
</dbReference>
<dbReference type="EC" id="3.6.4.-" evidence="9"/>
<dbReference type="RefSeq" id="WP_140781264.1">
    <property type="nucleotide sequence ID" value="NZ_VFSS01000004.1"/>
</dbReference>
<dbReference type="Pfam" id="PF05496">
    <property type="entry name" value="RuvB_N"/>
    <property type="match status" value="1"/>
</dbReference>
<evidence type="ECO:0000256" key="5">
    <source>
        <dbReference type="ARBA" id="ARBA00022840"/>
    </source>
</evidence>
<evidence type="ECO:0000256" key="4">
    <source>
        <dbReference type="ARBA" id="ARBA00022801"/>
    </source>
</evidence>
<dbReference type="NCBIfam" id="TIGR00635">
    <property type="entry name" value="ruvB"/>
    <property type="match status" value="1"/>
</dbReference>
<dbReference type="GO" id="GO:0016887">
    <property type="term" value="F:ATP hydrolysis activity"/>
    <property type="evidence" value="ECO:0007669"/>
    <property type="project" value="RHEA"/>
</dbReference>
<organism evidence="11 12">
    <name type="scientific">[Mycoplasma] falconis</name>
    <dbReference type="NCBI Taxonomy" id="92403"/>
    <lineage>
        <taxon>Bacteria</taxon>
        <taxon>Bacillati</taxon>
        <taxon>Mycoplasmatota</taxon>
        <taxon>Mycoplasmoidales</taxon>
        <taxon>Metamycoplasmataceae</taxon>
        <taxon>Metamycoplasma</taxon>
    </lineage>
</organism>
<feature type="binding site" evidence="9">
    <location>
        <position position="166"/>
    </location>
    <ligand>
        <name>ATP</name>
        <dbReference type="ChEBI" id="CHEBI:30616"/>
    </ligand>
</feature>
<dbReference type="GO" id="GO:0006281">
    <property type="term" value="P:DNA repair"/>
    <property type="evidence" value="ECO:0007669"/>
    <property type="project" value="UniProtKB-UniRule"/>
</dbReference>
<feature type="binding site" evidence="9">
    <location>
        <position position="300"/>
    </location>
    <ligand>
        <name>DNA</name>
        <dbReference type="ChEBI" id="CHEBI:16991"/>
    </ligand>
</feature>
<comment type="subunit">
    <text evidence="9">Homohexamer. Forms an RuvA(8)-RuvB(12)-Holliday junction (HJ) complex. HJ DNA is sandwiched between 2 RuvA tetramers; dsDNA enters through RuvA and exits via RuvB. An RuvB hexamer assembles on each DNA strand where it exits the tetramer. Each RuvB hexamer is contacted by two RuvA subunits (via domain III) on 2 adjacent RuvB subunits; this complex drives branch migration. In the full resolvosome a probable DNA-RuvA(4)-RuvB(12)-RuvC(2) complex forms which resolves the HJ.</text>
</comment>
<dbReference type="InterPro" id="IPR004605">
    <property type="entry name" value="DNA_helicase_Holl-junc_RuvB"/>
</dbReference>
<dbReference type="InterPro" id="IPR008823">
    <property type="entry name" value="RuvB_wg_C"/>
</dbReference>
<name>A0A501XA74_9BACT</name>
<dbReference type="InterPro" id="IPR036388">
    <property type="entry name" value="WH-like_DNA-bd_sf"/>
</dbReference>
<dbReference type="PANTHER" id="PTHR42848">
    <property type="match status" value="1"/>
</dbReference>
<dbReference type="GO" id="GO:0005524">
    <property type="term" value="F:ATP binding"/>
    <property type="evidence" value="ECO:0007669"/>
    <property type="project" value="UniProtKB-UniRule"/>
</dbReference>
<proteinExistence type="inferred from homology"/>
<evidence type="ECO:0000256" key="2">
    <source>
        <dbReference type="ARBA" id="ARBA00022741"/>
    </source>
</evidence>
<keyword evidence="4 9" id="KW-0378">Hydrolase</keyword>
<comment type="similarity">
    <text evidence="9">Belongs to the RuvB family.</text>
</comment>
<dbReference type="InterPro" id="IPR003593">
    <property type="entry name" value="AAA+_ATPase"/>
</dbReference>
<evidence type="ECO:0000256" key="9">
    <source>
        <dbReference type="HAMAP-Rule" id="MF_00016"/>
    </source>
</evidence>
<dbReference type="EMBL" id="VFSS01000004">
    <property type="protein sequence ID" value="TPE57432.1"/>
    <property type="molecule type" value="Genomic_DNA"/>
</dbReference>
<dbReference type="SMART" id="SM00382">
    <property type="entry name" value="AAA"/>
    <property type="match status" value="1"/>
</dbReference>
<comment type="caution">
    <text evidence="9">Lacks conserved residue(s) required for the propagation of feature annotation.</text>
</comment>
<dbReference type="OrthoDB" id="9804478at2"/>
<dbReference type="Gene3D" id="1.10.8.60">
    <property type="match status" value="1"/>
</dbReference>
<dbReference type="GO" id="GO:0005737">
    <property type="term" value="C:cytoplasm"/>
    <property type="evidence" value="ECO:0007669"/>
    <property type="project" value="UniProtKB-SubCell"/>
</dbReference>
<feature type="domain" description="AAA+ ATPase" evidence="10">
    <location>
        <begin position="36"/>
        <end position="167"/>
    </location>
</feature>
<keyword evidence="8 9" id="KW-0234">DNA repair</keyword>
<feature type="binding site" evidence="9">
    <location>
        <position position="47"/>
    </location>
    <ligand>
        <name>ATP</name>
        <dbReference type="ChEBI" id="CHEBI:30616"/>
    </ligand>
</feature>
<comment type="subcellular location">
    <subcellularLocation>
        <location evidence="9">Cytoplasm</location>
    </subcellularLocation>
</comment>
<dbReference type="InterPro" id="IPR027417">
    <property type="entry name" value="P-loop_NTPase"/>
</dbReference>
<keyword evidence="5 9" id="KW-0067">ATP-binding</keyword>
<accession>A0A501XA74</accession>
<keyword evidence="2 9" id="KW-0547">Nucleotide-binding</keyword>
<keyword evidence="1 9" id="KW-0963">Cytoplasm</keyword>
<evidence type="ECO:0000313" key="12">
    <source>
        <dbReference type="Proteomes" id="UP000319776"/>
    </source>
</evidence>
<feature type="binding site" evidence="9">
    <location>
        <position position="6"/>
    </location>
    <ligand>
        <name>ATP</name>
        <dbReference type="ChEBI" id="CHEBI:30616"/>
    </ligand>
</feature>
<dbReference type="GO" id="GO:0009378">
    <property type="term" value="F:four-way junction helicase activity"/>
    <property type="evidence" value="ECO:0007669"/>
    <property type="project" value="InterPro"/>
</dbReference>
<dbReference type="InterPro" id="IPR041445">
    <property type="entry name" value="AAA_lid_4"/>
</dbReference>
<evidence type="ECO:0000256" key="3">
    <source>
        <dbReference type="ARBA" id="ARBA00022763"/>
    </source>
</evidence>
<comment type="catalytic activity">
    <reaction evidence="9">
        <text>ATP + H2O = ADP + phosphate + H(+)</text>
        <dbReference type="Rhea" id="RHEA:13065"/>
        <dbReference type="ChEBI" id="CHEBI:15377"/>
        <dbReference type="ChEBI" id="CHEBI:15378"/>
        <dbReference type="ChEBI" id="CHEBI:30616"/>
        <dbReference type="ChEBI" id="CHEBI:43474"/>
        <dbReference type="ChEBI" id="CHEBI:456216"/>
    </reaction>
</comment>
<dbReference type="Pfam" id="PF05491">
    <property type="entry name" value="WHD_RuvB"/>
    <property type="match status" value="1"/>
</dbReference>
<dbReference type="GO" id="GO:0000400">
    <property type="term" value="F:four-way junction DNA binding"/>
    <property type="evidence" value="ECO:0007669"/>
    <property type="project" value="UniProtKB-UniRule"/>
</dbReference>
<comment type="function">
    <text evidence="9">The RuvA-RuvB-RuvC complex processes Holliday junction (HJ) DNA during genetic recombination and DNA repair, while the RuvA-RuvB complex plays an important role in the rescue of blocked DNA replication forks via replication fork reversal (RFR). RuvA specifically binds to HJ cruciform DNA, conferring on it an open structure. The RuvB hexamer acts as an ATP-dependent pump, pulling dsDNA into and through the RuvAB complex. RuvB forms 2 homohexamers on either side of HJ DNA bound by 1 or 2 RuvA tetramers; 4 subunits per hexamer contact DNA at a time. Coordinated motions by a converter formed by DNA-disengaged RuvB subunits stimulates ATP hydrolysis and nucleotide exchange. Immobilization of the converter enables RuvB to convert the ATP-contained energy into a lever motion, pulling 2 nucleotides of DNA out of the RuvA tetramer per ATP hydrolyzed, thus driving DNA branch migration. The RuvB motors rotate together with the DNA substrate, which together with the progressing nucleotide cycle form the mechanistic basis for DNA recombination by continuous HJ branch migration. Branch migration allows RuvC to scan DNA until it finds its consensus sequence, where it cleaves and resolves cruciform DNA.</text>
</comment>
<dbReference type="Proteomes" id="UP000319776">
    <property type="component" value="Unassembled WGS sequence"/>
</dbReference>
<dbReference type="GO" id="GO:0006310">
    <property type="term" value="P:DNA recombination"/>
    <property type="evidence" value="ECO:0007669"/>
    <property type="project" value="UniProtKB-UniRule"/>
</dbReference>
<dbReference type="PANTHER" id="PTHR42848:SF1">
    <property type="entry name" value="HOLLIDAY JUNCTION BRANCH MIGRATION COMPLEX SUBUNIT RUVB"/>
    <property type="match status" value="1"/>
</dbReference>
<evidence type="ECO:0000256" key="7">
    <source>
        <dbReference type="ARBA" id="ARBA00023172"/>
    </source>
</evidence>
<evidence type="ECO:0000256" key="6">
    <source>
        <dbReference type="ARBA" id="ARBA00023125"/>
    </source>
</evidence>
<feature type="binding site" evidence="9">
    <location>
        <position position="50"/>
    </location>
    <ligand>
        <name>ATP</name>
        <dbReference type="ChEBI" id="CHEBI:30616"/>
    </ligand>
</feature>
<protein>
    <recommendedName>
        <fullName evidence="9">Holliday junction branch migration complex subunit RuvB</fullName>
        <ecNumber evidence="9">3.6.4.-</ecNumber>
    </recommendedName>
</protein>
<reference evidence="11 12" key="1">
    <citation type="submission" date="2019-06" db="EMBL/GenBank/DDBJ databases">
        <title>Mycoplasma falconis type strain whole genome sequence.</title>
        <authorList>
            <person name="Spergser J."/>
        </authorList>
    </citation>
    <scope>NUCLEOTIDE SEQUENCE [LARGE SCALE GENOMIC DNA]</scope>
    <source>
        <strain evidence="11 12">ATCC 51372</strain>
    </source>
</reference>
<evidence type="ECO:0000256" key="1">
    <source>
        <dbReference type="ARBA" id="ARBA00022490"/>
    </source>
</evidence>
<keyword evidence="6 9" id="KW-0238">DNA-binding</keyword>
<dbReference type="InterPro" id="IPR008824">
    <property type="entry name" value="RuvB-like_N"/>
</dbReference>
<dbReference type="InterPro" id="IPR036390">
    <property type="entry name" value="WH_DNA-bd_sf"/>
</dbReference>
<dbReference type="Gene3D" id="1.10.10.10">
    <property type="entry name" value="Winged helix-like DNA-binding domain superfamily/Winged helix DNA-binding domain"/>
    <property type="match status" value="1"/>
</dbReference>